<dbReference type="Pfam" id="PF12669">
    <property type="entry name" value="FeoB_associated"/>
    <property type="match status" value="1"/>
</dbReference>
<reference evidence="1" key="2">
    <citation type="journal article" date="2021" name="PeerJ">
        <title>Extensive microbial diversity within the chicken gut microbiome revealed by metagenomics and culture.</title>
        <authorList>
            <person name="Gilroy R."/>
            <person name="Ravi A."/>
            <person name="Getino M."/>
            <person name="Pursley I."/>
            <person name="Horton D.L."/>
            <person name="Alikhan N.F."/>
            <person name="Baker D."/>
            <person name="Gharbi K."/>
            <person name="Hall N."/>
            <person name="Watson M."/>
            <person name="Adriaenssens E.M."/>
            <person name="Foster-Nyarko E."/>
            <person name="Jarju S."/>
            <person name="Secka A."/>
            <person name="Antonio M."/>
            <person name="Oren A."/>
            <person name="Chaudhuri R.R."/>
            <person name="La Ragione R."/>
            <person name="Hildebrand F."/>
            <person name="Pallen M.J."/>
        </authorList>
    </citation>
    <scope>NUCLEOTIDE SEQUENCE</scope>
    <source>
        <strain evidence="1">CHK195-11698</strain>
    </source>
</reference>
<proteinExistence type="predicted"/>
<comment type="caution">
    <text evidence="1">The sequence shown here is derived from an EMBL/GenBank/DDBJ whole genome shotgun (WGS) entry which is preliminary data.</text>
</comment>
<reference evidence="1" key="1">
    <citation type="submission" date="2020-10" db="EMBL/GenBank/DDBJ databases">
        <authorList>
            <person name="Gilroy R."/>
        </authorList>
    </citation>
    <scope>NUCLEOTIDE SEQUENCE</scope>
    <source>
        <strain evidence="1">CHK195-11698</strain>
    </source>
</reference>
<dbReference type="EMBL" id="DVMJ01000050">
    <property type="protein sequence ID" value="HIU13530.1"/>
    <property type="molecule type" value="Genomic_DNA"/>
</dbReference>
<dbReference type="Proteomes" id="UP000824175">
    <property type="component" value="Unassembled WGS sequence"/>
</dbReference>
<evidence type="ECO:0000313" key="1">
    <source>
        <dbReference type="EMBL" id="HIU13530.1"/>
    </source>
</evidence>
<accession>A0A9D1HN04</accession>
<organism evidence="1 2">
    <name type="scientific">Candidatus Fimiplasma intestinipullorum</name>
    <dbReference type="NCBI Taxonomy" id="2840825"/>
    <lineage>
        <taxon>Bacteria</taxon>
        <taxon>Bacillati</taxon>
        <taxon>Bacillota</taxon>
        <taxon>Clostridia</taxon>
        <taxon>Eubacteriales</taxon>
        <taxon>Candidatus Fimiplasma</taxon>
    </lineage>
</organism>
<gene>
    <name evidence="1" type="ORF">IAD15_05615</name>
</gene>
<protein>
    <submittedName>
        <fullName evidence="1">FeoB-associated Cys-rich membrane protein</fullName>
    </submittedName>
</protein>
<name>A0A9D1HN04_9FIRM</name>
<sequence>MNFGTLIVLAVILGLVYLAIRSMKQGSTSCSCNGKCTHCQRAQNCSK</sequence>
<evidence type="ECO:0000313" key="2">
    <source>
        <dbReference type="Proteomes" id="UP000824175"/>
    </source>
</evidence>
<dbReference type="AlphaFoldDB" id="A0A9D1HN04"/>